<keyword evidence="15" id="KW-1185">Reference proteome</keyword>
<evidence type="ECO:0000256" key="12">
    <source>
        <dbReference type="SAM" id="MobiDB-lite"/>
    </source>
</evidence>
<evidence type="ECO:0000313" key="15">
    <source>
        <dbReference type="Proteomes" id="UP000838756"/>
    </source>
</evidence>
<evidence type="ECO:0000256" key="4">
    <source>
        <dbReference type="ARBA" id="ARBA00022664"/>
    </source>
</evidence>
<keyword evidence="10" id="KW-0539">Nucleus</keyword>
<comment type="function">
    <text evidence="11">Required for pre-mRNA splicing as component of the spliceosome. As a component of the minor spliceosome, involved in the splicing of U12-type introns in pre-mRNAs. Down-regulates NF-kappa-B signaling by competing with RELA for CREBBP/EP300 binding. Involved in the microRNA (miRNA) biogenesis. May be involved in cyclin-D1/CCND1 mRNA stability through the SNARP complex which associates with both the 3'end of the CCND1 gene and its mRNA.</text>
</comment>
<dbReference type="SUPFAM" id="SSF49879">
    <property type="entry name" value="SMAD/FHA domain"/>
    <property type="match status" value="1"/>
</dbReference>
<keyword evidence="2" id="KW-1017">Isopeptide bond</keyword>
<dbReference type="OrthoDB" id="444265at2759"/>
<keyword evidence="8" id="KW-0943">RNA-mediated gene silencing</keyword>
<comment type="caution">
    <text evidence="14">The sequence shown here is derived from an EMBL/GenBank/DDBJ whole genome shotgun (WGS) entry which is preliminary data.</text>
</comment>
<feature type="compositionally biased region" description="Basic and acidic residues" evidence="12">
    <location>
        <begin position="341"/>
        <end position="404"/>
    </location>
</feature>
<feature type="compositionally biased region" description="Polar residues" evidence="12">
    <location>
        <begin position="215"/>
        <end position="224"/>
    </location>
</feature>
<evidence type="ECO:0000256" key="11">
    <source>
        <dbReference type="ARBA" id="ARBA00055964"/>
    </source>
</evidence>
<evidence type="ECO:0000259" key="13">
    <source>
        <dbReference type="PROSITE" id="PS50006"/>
    </source>
</evidence>
<evidence type="ECO:0000256" key="1">
    <source>
        <dbReference type="ARBA" id="ARBA00004123"/>
    </source>
</evidence>
<feature type="compositionally biased region" description="Basic and acidic residues" evidence="12">
    <location>
        <begin position="411"/>
        <end position="454"/>
    </location>
</feature>
<evidence type="ECO:0000313" key="14">
    <source>
        <dbReference type="EMBL" id="CAH2241726.1"/>
    </source>
</evidence>
<dbReference type="FunFam" id="2.60.200.20:FF:000008">
    <property type="entry name" value="smad nuclear-interacting protein 1"/>
    <property type="match status" value="1"/>
</dbReference>
<dbReference type="GO" id="GO:0031047">
    <property type="term" value="P:regulatory ncRNA-mediated gene silencing"/>
    <property type="evidence" value="ECO:0007669"/>
    <property type="project" value="UniProtKB-KW"/>
</dbReference>
<feature type="domain" description="FHA" evidence="13">
    <location>
        <begin position="511"/>
        <end position="574"/>
    </location>
</feature>
<dbReference type="GO" id="GO:0008380">
    <property type="term" value="P:RNA splicing"/>
    <property type="evidence" value="ECO:0007669"/>
    <property type="project" value="UniProtKB-KW"/>
</dbReference>
<feature type="region of interest" description="Disordered" evidence="12">
    <location>
        <begin position="603"/>
        <end position="623"/>
    </location>
</feature>
<keyword evidence="7" id="KW-0175">Coiled coil</keyword>
<dbReference type="AlphaFoldDB" id="A0A8S4RUN0"/>
<feature type="compositionally biased region" description="Basic residues" evidence="12">
    <location>
        <begin position="61"/>
        <end position="80"/>
    </location>
</feature>
<feature type="region of interest" description="Disordered" evidence="12">
    <location>
        <begin position="1"/>
        <end position="462"/>
    </location>
</feature>
<dbReference type="EMBL" id="CAKXAJ010025589">
    <property type="protein sequence ID" value="CAH2241726.1"/>
    <property type="molecule type" value="Genomic_DNA"/>
</dbReference>
<feature type="compositionally biased region" description="Polar residues" evidence="12">
    <location>
        <begin position="144"/>
        <end position="153"/>
    </location>
</feature>
<name>A0A8S4RUN0_9NEOP</name>
<reference evidence="14" key="1">
    <citation type="submission" date="2022-03" db="EMBL/GenBank/DDBJ databases">
        <authorList>
            <person name="Lindestad O."/>
        </authorList>
    </citation>
    <scope>NUCLEOTIDE SEQUENCE</scope>
</reference>
<proteinExistence type="predicted"/>
<accession>A0A8S4RUN0</accession>
<protein>
    <submittedName>
        <fullName evidence="14">Jg16295 protein</fullName>
    </submittedName>
</protein>
<comment type="subcellular location">
    <subcellularLocation>
        <location evidence="1">Nucleus</location>
    </subcellularLocation>
</comment>
<evidence type="ECO:0000256" key="8">
    <source>
        <dbReference type="ARBA" id="ARBA00023158"/>
    </source>
</evidence>
<evidence type="ECO:0000256" key="3">
    <source>
        <dbReference type="ARBA" id="ARBA00022553"/>
    </source>
</evidence>
<keyword evidence="6" id="KW-0832">Ubl conjugation</keyword>
<dbReference type="Proteomes" id="UP000838756">
    <property type="component" value="Unassembled WGS sequence"/>
</dbReference>
<keyword evidence="3" id="KW-0597">Phosphoprotein</keyword>
<dbReference type="InterPro" id="IPR000253">
    <property type="entry name" value="FHA_dom"/>
</dbReference>
<feature type="compositionally biased region" description="Basic and acidic residues" evidence="12">
    <location>
        <begin position="154"/>
        <end position="214"/>
    </location>
</feature>
<dbReference type="InterPro" id="IPR008984">
    <property type="entry name" value="SMAD_FHA_dom_sf"/>
</dbReference>
<dbReference type="GO" id="GO:0006397">
    <property type="term" value="P:mRNA processing"/>
    <property type="evidence" value="ECO:0007669"/>
    <property type="project" value="UniProtKB-KW"/>
</dbReference>
<evidence type="ECO:0000256" key="7">
    <source>
        <dbReference type="ARBA" id="ARBA00023054"/>
    </source>
</evidence>
<organism evidence="14 15">
    <name type="scientific">Pararge aegeria aegeria</name>
    <dbReference type="NCBI Taxonomy" id="348720"/>
    <lineage>
        <taxon>Eukaryota</taxon>
        <taxon>Metazoa</taxon>
        <taxon>Ecdysozoa</taxon>
        <taxon>Arthropoda</taxon>
        <taxon>Hexapoda</taxon>
        <taxon>Insecta</taxon>
        <taxon>Pterygota</taxon>
        <taxon>Neoptera</taxon>
        <taxon>Endopterygota</taxon>
        <taxon>Lepidoptera</taxon>
        <taxon>Glossata</taxon>
        <taxon>Ditrysia</taxon>
        <taxon>Papilionoidea</taxon>
        <taxon>Nymphalidae</taxon>
        <taxon>Satyrinae</taxon>
        <taxon>Satyrini</taxon>
        <taxon>Parargina</taxon>
        <taxon>Pararge</taxon>
    </lineage>
</organism>
<dbReference type="Pfam" id="PF00498">
    <property type="entry name" value="FHA"/>
    <property type="match status" value="1"/>
</dbReference>
<dbReference type="PROSITE" id="PS50006">
    <property type="entry name" value="FHA_DOMAIN"/>
    <property type="match status" value="1"/>
</dbReference>
<keyword evidence="4" id="KW-0507">mRNA processing</keyword>
<dbReference type="SMART" id="SM00240">
    <property type="entry name" value="FHA"/>
    <property type="match status" value="1"/>
</dbReference>
<evidence type="ECO:0000256" key="9">
    <source>
        <dbReference type="ARBA" id="ARBA00023187"/>
    </source>
</evidence>
<dbReference type="GO" id="GO:0005681">
    <property type="term" value="C:spliceosomal complex"/>
    <property type="evidence" value="ECO:0007669"/>
    <property type="project" value="UniProtKB-KW"/>
</dbReference>
<dbReference type="Gene3D" id="2.60.200.20">
    <property type="match status" value="1"/>
</dbReference>
<dbReference type="PANTHER" id="PTHR23308">
    <property type="entry name" value="NUCLEAR INHIBITOR OF PROTEIN PHOSPHATASE-1"/>
    <property type="match status" value="1"/>
</dbReference>
<gene>
    <name evidence="14" type="primary">jg16295</name>
    <name evidence="14" type="ORF">PAEG_LOCUS18139</name>
</gene>
<sequence length="665" mass="79375">MKSKKRHHDSSEESEESEPTAKSSSTSESDSDDSSVSEPRHKKKKKRADSSGSDSNSDQKRTKKRKHKKKKKKHSKKKRRSDSLDDISDDAISISDGEISSKKRRKHKHKHSKRAHSSVSGDERYENPGESRLLSVVKERRASSVGSQPSRTYYQKEYEPAHTDTYTREQEIEKFYRGSSKEKRDYRDNYNYDRDRSDRYAPHDDKFNRQRDRYGQSSHFTPNQEYGGRQREFDNFKRPVRYDEQRREDHYKRDREPQYEAREERATKFNRYEQKPTKRPEFDDRRDYRDRRAPAETDRYHEKEYEKRDKYHEDRPPLEQSRDVRRDRPSRPDKPPVSTQYKDRSRSKSEEDRAYKDKRRDDRDREEKVRDRYKDEREEKVRERFKDDERRERPRRSAERDRRPSNSRRSAKPESPKPRDRKSRFDNGNDKEYSWGKTDGKKEGDKTQGEKEKPNFGLSGKLTADANTVNGVVIKYTEPDDAKQPKRRWRFYPFKGDKALPILYIHRQSSFLIGRDKKVVDISLEHPSISKQHSALQYRATPFTRNDGSQGRRVRPYIIDLESANGTFVNNKKIEPRRYIELLERDVVKFGFSQREYVLLHENSKDDAQDDDQDPAFPVTTTDQMKSEKHAKEAAVADGELKEKYSLMLNIKADRKMPSFFFVVQ</sequence>
<evidence type="ECO:0000256" key="2">
    <source>
        <dbReference type="ARBA" id="ARBA00022499"/>
    </source>
</evidence>
<feature type="compositionally biased region" description="Basic and acidic residues" evidence="12">
    <location>
        <begin position="228"/>
        <end position="334"/>
    </location>
</feature>
<evidence type="ECO:0000256" key="6">
    <source>
        <dbReference type="ARBA" id="ARBA00022843"/>
    </source>
</evidence>
<evidence type="ECO:0000256" key="5">
    <source>
        <dbReference type="ARBA" id="ARBA00022728"/>
    </source>
</evidence>
<feature type="compositionally biased region" description="Basic residues" evidence="12">
    <location>
        <begin position="102"/>
        <end position="116"/>
    </location>
</feature>
<dbReference type="InterPro" id="IPR050923">
    <property type="entry name" value="Cell_Proc_Reg/RNA_Proc"/>
</dbReference>
<keyword evidence="5" id="KW-0747">Spliceosome</keyword>
<evidence type="ECO:0000256" key="10">
    <source>
        <dbReference type="ARBA" id="ARBA00023242"/>
    </source>
</evidence>
<keyword evidence="9" id="KW-0508">mRNA splicing</keyword>